<dbReference type="Proteomes" id="UP001597114">
    <property type="component" value="Unassembled WGS sequence"/>
</dbReference>
<dbReference type="InterPro" id="IPR025997">
    <property type="entry name" value="SBP_2_dom"/>
</dbReference>
<protein>
    <submittedName>
        <fullName evidence="5">Substrate-binding domain-containing protein</fullName>
    </submittedName>
</protein>
<feature type="domain" description="Periplasmic binding protein" evidence="4">
    <location>
        <begin position="64"/>
        <end position="320"/>
    </location>
</feature>
<organism evidence="5 6">
    <name type="scientific">Pseudonocardia yunnanensis</name>
    <dbReference type="NCBI Taxonomy" id="58107"/>
    <lineage>
        <taxon>Bacteria</taxon>
        <taxon>Bacillati</taxon>
        <taxon>Actinomycetota</taxon>
        <taxon>Actinomycetes</taxon>
        <taxon>Pseudonocardiales</taxon>
        <taxon>Pseudonocardiaceae</taxon>
        <taxon>Pseudonocardia</taxon>
    </lineage>
</organism>
<feature type="chain" id="PRO_5046126004" evidence="3">
    <location>
        <begin position="23"/>
        <end position="371"/>
    </location>
</feature>
<evidence type="ECO:0000256" key="3">
    <source>
        <dbReference type="SAM" id="SignalP"/>
    </source>
</evidence>
<feature type="signal peptide" evidence="3">
    <location>
        <begin position="1"/>
        <end position="22"/>
    </location>
</feature>
<comment type="subcellular location">
    <subcellularLocation>
        <location evidence="1">Cell envelope</location>
    </subcellularLocation>
</comment>
<dbReference type="Gene3D" id="3.40.50.2300">
    <property type="match status" value="2"/>
</dbReference>
<dbReference type="EMBL" id="JBHUCO010000035">
    <property type="protein sequence ID" value="MFD1521450.1"/>
    <property type="molecule type" value="Genomic_DNA"/>
</dbReference>
<sequence>MSTQIVRRTTVACLGVLALTLAACSINTTGHHPAPADPGRPLNSSVPPWCGPNPISLALADGFGGNNWRKVALGEAKAEIAECPSVTSFSYTDGQSNTQKSVSDIQGLVAKGAQALVVFPDAGQAMLPALRSAYRAGVITVPYRVSPGGQAGTDYDAFVSTDFQQVGVLWAQWLVKALNGKGNVLNLGGPPANSQSLAEYQGMQSVLAKYPDIHFVGNTPYEVTNWDAAQTQQVITAALAKYPEIDAITTDFGSALASSFPAFAQAGRQIPAIATEDANQLACDWQQQKDAGHEFPLFTVSSQNAMPRLAVDVAVARASGGVIPQSTVYPQSAFEDSISGMPHPVTCDAQLPMDAFVSSSLSAADQIAALQ</sequence>
<comment type="caution">
    <text evidence="5">The sequence shown here is derived from an EMBL/GenBank/DDBJ whole genome shotgun (WGS) entry which is preliminary data.</text>
</comment>
<dbReference type="InterPro" id="IPR050555">
    <property type="entry name" value="Bact_Solute-Bind_Prot2"/>
</dbReference>
<keyword evidence="2 3" id="KW-0732">Signal</keyword>
<dbReference type="PANTHER" id="PTHR30036:SF1">
    <property type="entry name" value="D-XYLOSE-BINDING PERIPLASMIC PROTEIN"/>
    <property type="match status" value="1"/>
</dbReference>
<dbReference type="PANTHER" id="PTHR30036">
    <property type="entry name" value="D-XYLOSE-BINDING PERIPLASMIC PROTEIN"/>
    <property type="match status" value="1"/>
</dbReference>
<accession>A0ABW4F581</accession>
<evidence type="ECO:0000259" key="4">
    <source>
        <dbReference type="Pfam" id="PF13407"/>
    </source>
</evidence>
<evidence type="ECO:0000256" key="2">
    <source>
        <dbReference type="ARBA" id="ARBA00022729"/>
    </source>
</evidence>
<evidence type="ECO:0000313" key="6">
    <source>
        <dbReference type="Proteomes" id="UP001597114"/>
    </source>
</evidence>
<dbReference type="PROSITE" id="PS51257">
    <property type="entry name" value="PROKAR_LIPOPROTEIN"/>
    <property type="match status" value="1"/>
</dbReference>
<keyword evidence="6" id="KW-1185">Reference proteome</keyword>
<reference evidence="6" key="1">
    <citation type="journal article" date="2019" name="Int. J. Syst. Evol. Microbiol.">
        <title>The Global Catalogue of Microorganisms (GCM) 10K type strain sequencing project: providing services to taxonomists for standard genome sequencing and annotation.</title>
        <authorList>
            <consortium name="The Broad Institute Genomics Platform"/>
            <consortium name="The Broad Institute Genome Sequencing Center for Infectious Disease"/>
            <person name="Wu L."/>
            <person name="Ma J."/>
        </authorList>
    </citation>
    <scope>NUCLEOTIDE SEQUENCE [LARGE SCALE GENOMIC DNA]</scope>
    <source>
        <strain evidence="6">CCM 7043</strain>
    </source>
</reference>
<name>A0ABW4F581_9PSEU</name>
<dbReference type="InterPro" id="IPR028082">
    <property type="entry name" value="Peripla_BP_I"/>
</dbReference>
<dbReference type="SUPFAM" id="SSF53822">
    <property type="entry name" value="Periplasmic binding protein-like I"/>
    <property type="match status" value="1"/>
</dbReference>
<evidence type="ECO:0000256" key="1">
    <source>
        <dbReference type="ARBA" id="ARBA00004196"/>
    </source>
</evidence>
<dbReference type="RefSeq" id="WP_344722859.1">
    <property type="nucleotide sequence ID" value="NZ_BAAAUS010000015.1"/>
</dbReference>
<proteinExistence type="predicted"/>
<dbReference type="Pfam" id="PF13407">
    <property type="entry name" value="Peripla_BP_4"/>
    <property type="match status" value="1"/>
</dbReference>
<evidence type="ECO:0000313" key="5">
    <source>
        <dbReference type="EMBL" id="MFD1521450.1"/>
    </source>
</evidence>
<gene>
    <name evidence="5" type="ORF">ACFSJD_28390</name>
</gene>